<dbReference type="Pfam" id="PF08929">
    <property type="entry name" value="PoNi_C"/>
    <property type="match status" value="1"/>
</dbReference>
<accession>A0A4P6P955</accession>
<dbReference type="InterPro" id="IPR015025">
    <property type="entry name" value="PoNi_C"/>
</dbReference>
<dbReference type="SUPFAM" id="SSF140731">
    <property type="entry name" value="PA2201 C-terminal domain-like"/>
    <property type="match status" value="1"/>
</dbReference>
<proteinExistence type="predicted"/>
<feature type="domain" description="PoNi C-terminal" evidence="1">
    <location>
        <begin position="150"/>
        <end position="261"/>
    </location>
</feature>
<sequence length="264" mass="30390">MRDSRKTTDYFETFLVDIQVGINETQEALEAGNFTSPSARVDTAQRIYQLAIMRAVAHYSYGAHLSDVRRYVLEILPYRKQLKAYCDKLPRPHQFYRNAFEKLGGQADAVGSANINRYIYTLWWLALLQGCEVDQAHIDDVLAIIGEQGKDALLDNIAMALGDVDRPISSTLYYPEIYQPLAAVFSATKAEQPDLLNTFISNWYERLEDQADWHSTHDIDCEFEYTDYYIGYWCFELSLVANILNVPKNQLPNHSMLPIDLIKR</sequence>
<keyword evidence="3" id="KW-1185">Reference proteome</keyword>
<organism evidence="2 3">
    <name type="scientific">Litorilituus sediminis</name>
    <dbReference type="NCBI Taxonomy" id="718192"/>
    <lineage>
        <taxon>Bacteria</taxon>
        <taxon>Pseudomonadati</taxon>
        <taxon>Pseudomonadota</taxon>
        <taxon>Gammaproteobacteria</taxon>
        <taxon>Alteromonadales</taxon>
        <taxon>Colwelliaceae</taxon>
        <taxon>Litorilituus</taxon>
    </lineage>
</organism>
<dbReference type="EMBL" id="CP034759">
    <property type="protein sequence ID" value="QBG37698.1"/>
    <property type="molecule type" value="Genomic_DNA"/>
</dbReference>
<evidence type="ECO:0000313" key="2">
    <source>
        <dbReference type="EMBL" id="QBG37698.1"/>
    </source>
</evidence>
<dbReference type="OrthoDB" id="6058444at2"/>
<evidence type="ECO:0000313" key="3">
    <source>
        <dbReference type="Proteomes" id="UP000290244"/>
    </source>
</evidence>
<reference evidence="2 3" key="1">
    <citation type="submission" date="2018-12" db="EMBL/GenBank/DDBJ databases">
        <title>Complete genome of Litorilituus sediminis.</title>
        <authorList>
            <person name="Liu A."/>
            <person name="Rong J."/>
        </authorList>
    </citation>
    <scope>NUCLEOTIDE SEQUENCE [LARGE SCALE GENOMIC DNA]</scope>
    <source>
        <strain evidence="2 3">JCM 17549</strain>
    </source>
</reference>
<dbReference type="AlphaFoldDB" id="A0A4P6P955"/>
<name>A0A4P6P955_9GAMM</name>
<dbReference type="Proteomes" id="UP000290244">
    <property type="component" value="Chromosome"/>
</dbReference>
<protein>
    <submittedName>
        <fullName evidence="2">DUF1911 domain-containing protein</fullName>
    </submittedName>
</protein>
<evidence type="ECO:0000259" key="1">
    <source>
        <dbReference type="Pfam" id="PF08929"/>
    </source>
</evidence>
<dbReference type="Gene3D" id="1.10.3920.10">
    <property type="entry name" value="PA2201 C-terminal domain-like"/>
    <property type="match status" value="1"/>
</dbReference>
<dbReference type="InterPro" id="IPR028983">
    <property type="entry name" value="PA2201-like_C"/>
</dbReference>
<dbReference type="KEGG" id="lsd:EMK97_03855"/>
<gene>
    <name evidence="2" type="ORF">EMK97_03855</name>
</gene>